<gene>
    <name evidence="1" type="ORF">H663_003875</name>
</gene>
<comment type="caution">
    <text evidence="1">The sequence shown here is derived from an EMBL/GenBank/DDBJ whole genome shotgun (WGS) entry which is preliminary data.</text>
</comment>
<protein>
    <submittedName>
        <fullName evidence="1">Uncharacterized protein</fullName>
    </submittedName>
</protein>
<reference evidence="1" key="1">
    <citation type="submission" date="2017-04" db="EMBL/GenBank/DDBJ databases">
        <title>Unexpected and diverse lifestyles within the genus Limnohabitans.</title>
        <authorList>
            <person name="Kasalicky V."/>
            <person name="Mehrshad M."/>
            <person name="Andrei S.-A."/>
            <person name="Salcher M."/>
            <person name="Kratochvilova H."/>
            <person name="Simek K."/>
            <person name="Ghai R."/>
        </authorList>
    </citation>
    <scope>NUCLEOTIDE SEQUENCE [LARGE SCALE GENOMIC DNA]</scope>
    <source>
        <strain evidence="1">II-D5</strain>
    </source>
</reference>
<organism evidence="1 2">
    <name type="scientific">Limnohabitans planktonicus II-D5</name>
    <dbReference type="NCBI Taxonomy" id="1293045"/>
    <lineage>
        <taxon>Bacteria</taxon>
        <taxon>Pseudomonadati</taxon>
        <taxon>Pseudomonadota</taxon>
        <taxon>Betaproteobacteria</taxon>
        <taxon>Burkholderiales</taxon>
        <taxon>Comamonadaceae</taxon>
        <taxon>Limnohabitans</taxon>
    </lineage>
</organism>
<dbReference type="Proteomes" id="UP000037507">
    <property type="component" value="Unassembled WGS sequence"/>
</dbReference>
<dbReference type="OrthoDB" id="9825819at2"/>
<dbReference type="STRING" id="1293045.H663_19165"/>
<name>A0A2T7UHD3_9BURK</name>
<proteinExistence type="predicted"/>
<dbReference type="RefSeq" id="WP_053176373.1">
    <property type="nucleotide sequence ID" value="NZ_LFYT02000003.1"/>
</dbReference>
<sequence>MNTPPAHITAITQPSPRTSLPANSFEERMSWLDAAPVTTSLDILSAHICSEDIATAEQALQQANVRYWQQVRQSLSASTQRVNSSQAFTPKEVLLNFLGVLKDDEMWGSLQARQDQLQKDFDQDEAQTHRLQAQIDQWEVRLEKLQPLQAASSAAH</sequence>
<evidence type="ECO:0000313" key="1">
    <source>
        <dbReference type="EMBL" id="PVE44100.1"/>
    </source>
</evidence>
<accession>A0A2T7UHD3</accession>
<keyword evidence="2" id="KW-1185">Reference proteome</keyword>
<dbReference type="AlphaFoldDB" id="A0A2T7UHD3"/>
<evidence type="ECO:0000313" key="2">
    <source>
        <dbReference type="Proteomes" id="UP000037507"/>
    </source>
</evidence>
<dbReference type="EMBL" id="LFYT02000003">
    <property type="protein sequence ID" value="PVE44100.1"/>
    <property type="molecule type" value="Genomic_DNA"/>
</dbReference>